<gene>
    <name evidence="1" type="ORF">HSB1_45110</name>
</gene>
<accession>J2Z916</accession>
<evidence type="ECO:0000313" key="2">
    <source>
        <dbReference type="Proteomes" id="UP000007813"/>
    </source>
</evidence>
<protein>
    <submittedName>
        <fullName evidence="1">Uncharacterized protein</fullName>
    </submittedName>
</protein>
<dbReference type="Proteomes" id="UP000007813">
    <property type="component" value="Unassembled WGS sequence"/>
</dbReference>
<reference evidence="1 2" key="1">
    <citation type="journal article" date="2012" name="J. Bacteriol.">
        <title>Draft Genome Sequence of the Extremely Halophilic Archaeon Halogranum salarium B-1T.</title>
        <authorList>
            <person name="Kim K.K."/>
            <person name="Lee K.C."/>
            <person name="Lee J.S."/>
        </authorList>
    </citation>
    <scope>NUCLEOTIDE SEQUENCE [LARGE SCALE GENOMIC DNA]</scope>
    <source>
        <strain evidence="1 2">B-1</strain>
    </source>
</reference>
<dbReference type="AlphaFoldDB" id="J2Z916"/>
<sequence>MWRRQHSGKVTEWLRRGGSLTDTPSLLRVDFFLDFFIHLL</sequence>
<dbReference type="EMBL" id="ALJD01000016">
    <property type="protein sequence ID" value="EJN57125.1"/>
    <property type="molecule type" value="Genomic_DNA"/>
</dbReference>
<comment type="caution">
    <text evidence="1">The sequence shown here is derived from an EMBL/GenBank/DDBJ whole genome shotgun (WGS) entry which is preliminary data.</text>
</comment>
<proteinExistence type="predicted"/>
<organism evidence="1 2">
    <name type="scientific">Halogranum salarium B-1</name>
    <dbReference type="NCBI Taxonomy" id="1210908"/>
    <lineage>
        <taxon>Archaea</taxon>
        <taxon>Methanobacteriati</taxon>
        <taxon>Methanobacteriota</taxon>
        <taxon>Stenosarchaea group</taxon>
        <taxon>Halobacteria</taxon>
        <taxon>Halobacteriales</taxon>
        <taxon>Haloferacaceae</taxon>
    </lineage>
</organism>
<name>J2Z916_9EURY</name>
<evidence type="ECO:0000313" key="1">
    <source>
        <dbReference type="EMBL" id="EJN57125.1"/>
    </source>
</evidence>